<name>A0A8J5LKM6_ZINOF</name>
<organism evidence="2 3">
    <name type="scientific">Zingiber officinale</name>
    <name type="common">Ginger</name>
    <name type="synonym">Amomum zingiber</name>
    <dbReference type="NCBI Taxonomy" id="94328"/>
    <lineage>
        <taxon>Eukaryota</taxon>
        <taxon>Viridiplantae</taxon>
        <taxon>Streptophyta</taxon>
        <taxon>Embryophyta</taxon>
        <taxon>Tracheophyta</taxon>
        <taxon>Spermatophyta</taxon>
        <taxon>Magnoliopsida</taxon>
        <taxon>Liliopsida</taxon>
        <taxon>Zingiberales</taxon>
        <taxon>Zingiberaceae</taxon>
        <taxon>Zingiber</taxon>
    </lineage>
</organism>
<reference evidence="2 3" key="1">
    <citation type="submission" date="2020-08" db="EMBL/GenBank/DDBJ databases">
        <title>Plant Genome Project.</title>
        <authorList>
            <person name="Zhang R.-G."/>
        </authorList>
    </citation>
    <scope>NUCLEOTIDE SEQUENCE [LARGE SCALE GENOMIC DNA]</scope>
    <source>
        <tissue evidence="2">Rhizome</tissue>
    </source>
</reference>
<dbReference type="Proteomes" id="UP000734854">
    <property type="component" value="Unassembled WGS sequence"/>
</dbReference>
<keyword evidence="1" id="KW-0732">Signal</keyword>
<keyword evidence="3" id="KW-1185">Reference proteome</keyword>
<evidence type="ECO:0000313" key="2">
    <source>
        <dbReference type="EMBL" id="KAG6523232.1"/>
    </source>
</evidence>
<protein>
    <submittedName>
        <fullName evidence="2">Uncharacterized protein</fullName>
    </submittedName>
</protein>
<proteinExistence type="predicted"/>
<feature type="signal peptide" evidence="1">
    <location>
        <begin position="1"/>
        <end position="17"/>
    </location>
</feature>
<accession>A0A8J5LKM6</accession>
<evidence type="ECO:0000256" key="1">
    <source>
        <dbReference type="SAM" id="SignalP"/>
    </source>
</evidence>
<sequence length="229" mass="26051">MRLWALPRGFFFLSCFATFGVCPRTFPARAKEPCTLPDADQNEDDELDTNTKLYQQREISITNPCRRVANEGRRRKRAVCSLSEGRLGFFEELIARLKGGDSISILGLDFRKANYLASRGVIAILGTRFNIEELRQQRWILRPSTGQSLVAPTRVLSRTLLDGSVSMEFQGYTPMSENTRESNVVREDQDDMDVTSPDGEILAMMTEELQTTLYVMKLDQNAILLERNL</sequence>
<dbReference type="AlphaFoldDB" id="A0A8J5LKM6"/>
<gene>
    <name evidence="2" type="ORF">ZIOFF_013086</name>
</gene>
<feature type="chain" id="PRO_5035200559" evidence="1">
    <location>
        <begin position="18"/>
        <end position="229"/>
    </location>
</feature>
<dbReference type="EMBL" id="JACMSC010000004">
    <property type="protein sequence ID" value="KAG6523232.1"/>
    <property type="molecule type" value="Genomic_DNA"/>
</dbReference>
<evidence type="ECO:0000313" key="3">
    <source>
        <dbReference type="Proteomes" id="UP000734854"/>
    </source>
</evidence>
<comment type="caution">
    <text evidence="2">The sequence shown here is derived from an EMBL/GenBank/DDBJ whole genome shotgun (WGS) entry which is preliminary data.</text>
</comment>